<evidence type="ECO:0000256" key="2">
    <source>
        <dbReference type="ARBA" id="ARBA00023125"/>
    </source>
</evidence>
<keyword evidence="3" id="KW-0804">Transcription</keyword>
<evidence type="ECO:0000259" key="4">
    <source>
        <dbReference type="PROSITE" id="PS50043"/>
    </source>
</evidence>
<dbReference type="Gene3D" id="1.10.10.10">
    <property type="entry name" value="Winged helix-like DNA-binding domain superfamily/Winged helix DNA-binding domain"/>
    <property type="match status" value="1"/>
</dbReference>
<dbReference type="SUPFAM" id="SSF52172">
    <property type="entry name" value="CheY-like"/>
    <property type="match status" value="1"/>
</dbReference>
<proteinExistence type="predicted"/>
<dbReference type="PRINTS" id="PR00038">
    <property type="entry name" value="HTHLUXR"/>
</dbReference>
<protein>
    <submittedName>
        <fullName evidence="5">DNA-binding NarL/FixJ family response regulator</fullName>
    </submittedName>
</protein>
<dbReference type="Gene3D" id="3.40.50.2300">
    <property type="match status" value="1"/>
</dbReference>
<dbReference type="AlphaFoldDB" id="A0A7Y9S5T3"/>
<dbReference type="GO" id="GO:0003677">
    <property type="term" value="F:DNA binding"/>
    <property type="evidence" value="ECO:0007669"/>
    <property type="project" value="UniProtKB-KW"/>
</dbReference>
<dbReference type="GO" id="GO:0006355">
    <property type="term" value="P:regulation of DNA-templated transcription"/>
    <property type="evidence" value="ECO:0007669"/>
    <property type="project" value="InterPro"/>
</dbReference>
<evidence type="ECO:0000313" key="6">
    <source>
        <dbReference type="Proteomes" id="UP000540656"/>
    </source>
</evidence>
<dbReference type="InterPro" id="IPR016032">
    <property type="entry name" value="Sig_transdc_resp-reg_C-effctor"/>
</dbReference>
<comment type="caution">
    <text evidence="5">The sequence shown here is derived from an EMBL/GenBank/DDBJ whole genome shotgun (WGS) entry which is preliminary data.</text>
</comment>
<dbReference type="Proteomes" id="UP000540656">
    <property type="component" value="Unassembled WGS sequence"/>
</dbReference>
<dbReference type="InterPro" id="IPR011006">
    <property type="entry name" value="CheY-like_superfamily"/>
</dbReference>
<dbReference type="Pfam" id="PF00196">
    <property type="entry name" value="GerE"/>
    <property type="match status" value="1"/>
</dbReference>
<evidence type="ECO:0000313" key="5">
    <source>
        <dbReference type="EMBL" id="NYG60279.1"/>
    </source>
</evidence>
<dbReference type="InterPro" id="IPR000792">
    <property type="entry name" value="Tscrpt_reg_LuxR_C"/>
</dbReference>
<dbReference type="InterPro" id="IPR036388">
    <property type="entry name" value="WH-like_DNA-bd_sf"/>
</dbReference>
<dbReference type="CDD" id="cd06170">
    <property type="entry name" value="LuxR_C_like"/>
    <property type="match status" value="1"/>
</dbReference>
<sequence length="245" mass="27338">MNVQQDDRVADVRGQVSAADGRRVLVISDHVLTSEAVAAALSDVGYRVRRMAARRHSLSMVDVQHQLTDFDPGVVLLLHEVADPAHVRAMRRLVSRFGDVAWFVLTSSKRGPVWGAGIDVGAATVMSMDSTVEELSRALSRAFARMPVMQEEARDRLHREWTDRPRAAVDLWDHLDRLTQRETEVLADLHRGRSVSEIAARAGLRSSTVRSHVKAILRKLDVPSQLTAVAIYQQAVETLVPRDDR</sequence>
<dbReference type="EMBL" id="JACCAA010000001">
    <property type="protein sequence ID" value="NYG60279.1"/>
    <property type="molecule type" value="Genomic_DNA"/>
</dbReference>
<evidence type="ECO:0000256" key="1">
    <source>
        <dbReference type="ARBA" id="ARBA00023015"/>
    </source>
</evidence>
<dbReference type="SMART" id="SM00421">
    <property type="entry name" value="HTH_LUXR"/>
    <property type="match status" value="1"/>
</dbReference>
<keyword evidence="6" id="KW-1185">Reference proteome</keyword>
<dbReference type="PANTHER" id="PTHR44688:SF16">
    <property type="entry name" value="DNA-BINDING TRANSCRIPTIONAL ACTIVATOR DEVR_DOSR"/>
    <property type="match status" value="1"/>
</dbReference>
<feature type="domain" description="HTH luxR-type" evidence="4">
    <location>
        <begin position="171"/>
        <end position="234"/>
    </location>
</feature>
<organism evidence="5 6">
    <name type="scientific">Nocardioides daedukensis</name>
    <dbReference type="NCBI Taxonomy" id="634462"/>
    <lineage>
        <taxon>Bacteria</taxon>
        <taxon>Bacillati</taxon>
        <taxon>Actinomycetota</taxon>
        <taxon>Actinomycetes</taxon>
        <taxon>Propionibacteriales</taxon>
        <taxon>Nocardioidaceae</taxon>
        <taxon>Nocardioides</taxon>
    </lineage>
</organism>
<dbReference type="PANTHER" id="PTHR44688">
    <property type="entry name" value="DNA-BINDING TRANSCRIPTIONAL ACTIVATOR DEVR_DOSR"/>
    <property type="match status" value="1"/>
</dbReference>
<name>A0A7Y9S5T3_9ACTN</name>
<dbReference type="SUPFAM" id="SSF46894">
    <property type="entry name" value="C-terminal effector domain of the bipartite response regulators"/>
    <property type="match status" value="1"/>
</dbReference>
<accession>A0A7Y9S5T3</accession>
<gene>
    <name evidence="5" type="ORF">BJ980_003202</name>
</gene>
<evidence type="ECO:0000256" key="3">
    <source>
        <dbReference type="ARBA" id="ARBA00023163"/>
    </source>
</evidence>
<dbReference type="RefSeq" id="WP_179503222.1">
    <property type="nucleotide sequence ID" value="NZ_JACCAA010000001.1"/>
</dbReference>
<reference evidence="5 6" key="1">
    <citation type="submission" date="2020-07" db="EMBL/GenBank/DDBJ databases">
        <title>Sequencing the genomes of 1000 actinobacteria strains.</title>
        <authorList>
            <person name="Klenk H.-P."/>
        </authorList>
    </citation>
    <scope>NUCLEOTIDE SEQUENCE [LARGE SCALE GENOMIC DNA]</scope>
    <source>
        <strain evidence="5 6">DSM 23819</strain>
    </source>
</reference>
<dbReference type="PROSITE" id="PS50043">
    <property type="entry name" value="HTH_LUXR_2"/>
    <property type="match status" value="1"/>
</dbReference>
<keyword evidence="1" id="KW-0805">Transcription regulation</keyword>
<keyword evidence="2 5" id="KW-0238">DNA-binding</keyword>